<feature type="transmembrane region" description="Helical" evidence="6">
    <location>
        <begin position="104"/>
        <end position="128"/>
    </location>
</feature>
<dbReference type="GO" id="GO:0005886">
    <property type="term" value="C:plasma membrane"/>
    <property type="evidence" value="ECO:0007669"/>
    <property type="project" value="TreeGrafter"/>
</dbReference>
<dbReference type="AlphaFoldDB" id="A0A2Z6E2I8"/>
<reference evidence="9" key="2">
    <citation type="submission" date="2018-06" db="EMBL/GenBank/DDBJ databases">
        <title>Genome sequence of Rhodanobacteraceae bacterium strain Dysh456.</title>
        <authorList>
            <person name="Fukui M."/>
        </authorList>
    </citation>
    <scope>NUCLEOTIDE SEQUENCE [LARGE SCALE GENOMIC DNA]</scope>
    <source>
        <strain evidence="9">Dysh456</strain>
    </source>
</reference>
<proteinExistence type="inferred from homology"/>
<feature type="transmembrane region" description="Helical" evidence="6">
    <location>
        <begin position="76"/>
        <end position="98"/>
    </location>
</feature>
<reference evidence="9" key="1">
    <citation type="submission" date="2018-04" db="EMBL/GenBank/DDBJ databases">
        <authorList>
            <person name="Watanabe M."/>
            <person name="Kojima H."/>
        </authorList>
    </citation>
    <scope>NUCLEOTIDE SEQUENCE [LARGE SCALE GENOMIC DNA]</scope>
    <source>
        <strain evidence="9">Dysh456</strain>
    </source>
</reference>
<dbReference type="Pfam" id="PF04138">
    <property type="entry name" value="GtrA_DPMS_TM"/>
    <property type="match status" value="1"/>
</dbReference>
<comment type="similarity">
    <text evidence="2">Belongs to the GtrA family.</text>
</comment>
<dbReference type="InterPro" id="IPR051401">
    <property type="entry name" value="GtrA_CellWall_Glycosyl"/>
</dbReference>
<feature type="domain" description="GtrA/DPMS transmembrane" evidence="7">
    <location>
        <begin position="10"/>
        <end position="129"/>
    </location>
</feature>
<evidence type="ECO:0000313" key="8">
    <source>
        <dbReference type="EMBL" id="BBD79286.1"/>
    </source>
</evidence>
<evidence type="ECO:0000256" key="6">
    <source>
        <dbReference type="SAM" id="Phobius"/>
    </source>
</evidence>
<organism evidence="8 9">
    <name type="scientific">Aerosticca soli</name>
    <dbReference type="NCBI Taxonomy" id="2010829"/>
    <lineage>
        <taxon>Bacteria</taxon>
        <taxon>Pseudomonadati</taxon>
        <taxon>Pseudomonadota</taxon>
        <taxon>Gammaproteobacteria</taxon>
        <taxon>Lysobacterales</taxon>
        <taxon>Rhodanobacteraceae</taxon>
        <taxon>Aerosticca</taxon>
    </lineage>
</organism>
<keyword evidence="3 6" id="KW-0812">Transmembrane</keyword>
<feature type="transmembrane region" description="Helical" evidence="6">
    <location>
        <begin position="7"/>
        <end position="31"/>
    </location>
</feature>
<evidence type="ECO:0000256" key="3">
    <source>
        <dbReference type="ARBA" id="ARBA00022692"/>
    </source>
</evidence>
<keyword evidence="4 6" id="KW-1133">Transmembrane helix</keyword>
<evidence type="ECO:0000259" key="7">
    <source>
        <dbReference type="Pfam" id="PF04138"/>
    </source>
</evidence>
<evidence type="ECO:0000256" key="5">
    <source>
        <dbReference type="ARBA" id="ARBA00023136"/>
    </source>
</evidence>
<dbReference type="InterPro" id="IPR007267">
    <property type="entry name" value="GtrA_DPMS_TM"/>
</dbReference>
<protein>
    <submittedName>
        <fullName evidence="8">GtrA family protein, putative</fullName>
    </submittedName>
</protein>
<dbReference type="EMBL" id="AP018560">
    <property type="protein sequence ID" value="BBD79286.1"/>
    <property type="molecule type" value="Genomic_DNA"/>
</dbReference>
<dbReference type="PANTHER" id="PTHR38459:SF1">
    <property type="entry name" value="PROPHAGE BACTOPRENOL-LINKED GLUCOSE TRANSLOCASE HOMOLOG"/>
    <property type="match status" value="1"/>
</dbReference>
<dbReference type="PANTHER" id="PTHR38459">
    <property type="entry name" value="PROPHAGE BACTOPRENOL-LINKED GLUCOSE TRANSLOCASE HOMOLOG"/>
    <property type="match status" value="1"/>
</dbReference>
<accession>A0A2Z6E2I8</accession>
<evidence type="ECO:0000313" key="9">
    <source>
        <dbReference type="Proteomes" id="UP000270530"/>
    </source>
</evidence>
<keyword evidence="9" id="KW-1185">Reference proteome</keyword>
<feature type="transmembrane region" description="Helical" evidence="6">
    <location>
        <begin position="37"/>
        <end position="55"/>
    </location>
</feature>
<sequence length="136" mass="14919">MRWGREVTLFAVGGVLGLIVDAGGVQLLVALAGCNPYLARIPSFLVAATVTWWWNRRHTFAGRTSGRPAYQEWLHWMGLMSFGAVVNYATYAALLTWFQPLHRWPALATAGGSVAAAAVNFATARVLLFKKSHHHA</sequence>
<evidence type="ECO:0000256" key="1">
    <source>
        <dbReference type="ARBA" id="ARBA00004141"/>
    </source>
</evidence>
<gene>
    <name evidence="8" type="ORF">ALSL_0619</name>
</gene>
<dbReference type="OrthoDB" id="7926501at2"/>
<dbReference type="PROSITE" id="PS51257">
    <property type="entry name" value="PROKAR_LIPOPROTEIN"/>
    <property type="match status" value="1"/>
</dbReference>
<comment type="subcellular location">
    <subcellularLocation>
        <location evidence="1">Membrane</location>
        <topology evidence="1">Multi-pass membrane protein</topology>
    </subcellularLocation>
</comment>
<evidence type="ECO:0000256" key="4">
    <source>
        <dbReference type="ARBA" id="ARBA00022989"/>
    </source>
</evidence>
<dbReference type="GO" id="GO:0000271">
    <property type="term" value="P:polysaccharide biosynthetic process"/>
    <property type="evidence" value="ECO:0007669"/>
    <property type="project" value="InterPro"/>
</dbReference>
<evidence type="ECO:0000256" key="2">
    <source>
        <dbReference type="ARBA" id="ARBA00009399"/>
    </source>
</evidence>
<dbReference type="RefSeq" id="WP_126536312.1">
    <property type="nucleotide sequence ID" value="NZ_AP018560.1"/>
</dbReference>
<dbReference type="KEGG" id="rbd:ALSL_0619"/>
<name>A0A2Z6E2I8_9GAMM</name>
<dbReference type="Proteomes" id="UP000270530">
    <property type="component" value="Chromosome"/>
</dbReference>
<keyword evidence="5 6" id="KW-0472">Membrane</keyword>